<dbReference type="Proteomes" id="UP001596456">
    <property type="component" value="Unassembled WGS sequence"/>
</dbReference>
<feature type="chain" id="PRO_5046086312" evidence="2">
    <location>
        <begin position="24"/>
        <end position="293"/>
    </location>
</feature>
<dbReference type="InterPro" id="IPR029058">
    <property type="entry name" value="AB_hydrolase_fold"/>
</dbReference>
<dbReference type="Pfam" id="PF00561">
    <property type="entry name" value="Abhydrolase_1"/>
    <property type="match status" value="1"/>
</dbReference>
<dbReference type="InterPro" id="IPR000073">
    <property type="entry name" value="AB_hydrolase_1"/>
</dbReference>
<evidence type="ECO:0000259" key="3">
    <source>
        <dbReference type="Pfam" id="PF00561"/>
    </source>
</evidence>
<dbReference type="PANTHER" id="PTHR43798">
    <property type="entry name" value="MONOACYLGLYCEROL LIPASE"/>
    <property type="match status" value="1"/>
</dbReference>
<evidence type="ECO:0000313" key="4">
    <source>
        <dbReference type="EMBL" id="MFC7331906.1"/>
    </source>
</evidence>
<protein>
    <submittedName>
        <fullName evidence="4">Alpha/beta fold hydrolase</fullName>
    </submittedName>
</protein>
<dbReference type="SUPFAM" id="SSF53474">
    <property type="entry name" value="alpha/beta-Hydrolases"/>
    <property type="match status" value="1"/>
</dbReference>
<accession>A0ABW2KPJ1</accession>
<dbReference type="PANTHER" id="PTHR43798:SF31">
    <property type="entry name" value="AB HYDROLASE SUPERFAMILY PROTEIN YCLE"/>
    <property type="match status" value="1"/>
</dbReference>
<proteinExistence type="predicted"/>
<evidence type="ECO:0000313" key="5">
    <source>
        <dbReference type="Proteomes" id="UP001596456"/>
    </source>
</evidence>
<evidence type="ECO:0000256" key="1">
    <source>
        <dbReference type="ARBA" id="ARBA00022801"/>
    </source>
</evidence>
<organism evidence="4 5">
    <name type="scientific">Rhodocista pekingensis</name>
    <dbReference type="NCBI Taxonomy" id="201185"/>
    <lineage>
        <taxon>Bacteria</taxon>
        <taxon>Pseudomonadati</taxon>
        <taxon>Pseudomonadota</taxon>
        <taxon>Alphaproteobacteria</taxon>
        <taxon>Rhodospirillales</taxon>
        <taxon>Azospirillaceae</taxon>
        <taxon>Rhodocista</taxon>
    </lineage>
</organism>
<sequence length="293" mass="31392">MIRPLLLLFLLVFSTALAPPADAAFRSDRISVSVRGSGPDVVLIPGLSSSPEVWEGTVEAIPGYRYHLIQVAGFAGTPVGANAEGPVVAPVAEEIARYITESGLKRPALIGHSLGGLWAMMVAARHPETASRVMVVDMLPYLGALYAPPGTPPEGVQAIAAQIREGLLKSSDADRKARIEATIATMVREEGLRARPVAHSLASDRAVSAQAMYELIVTDLRPELPAIQGPLTVLWVRAPNSPLTEEQLAGAYRALYATAPAVTLTRIPDAYHFIMFDQPGIFQREVRAFLKGD</sequence>
<dbReference type="EMBL" id="JBHTCM010000004">
    <property type="protein sequence ID" value="MFC7331906.1"/>
    <property type="molecule type" value="Genomic_DNA"/>
</dbReference>
<keyword evidence="2" id="KW-0732">Signal</keyword>
<feature type="domain" description="AB hydrolase-1" evidence="3">
    <location>
        <begin position="41"/>
        <end position="278"/>
    </location>
</feature>
<dbReference type="RefSeq" id="WP_377355975.1">
    <property type="nucleotide sequence ID" value="NZ_JBHTCM010000004.1"/>
</dbReference>
<dbReference type="InterPro" id="IPR050266">
    <property type="entry name" value="AB_hydrolase_sf"/>
</dbReference>
<dbReference type="Gene3D" id="3.40.50.1820">
    <property type="entry name" value="alpha/beta hydrolase"/>
    <property type="match status" value="1"/>
</dbReference>
<evidence type="ECO:0000256" key="2">
    <source>
        <dbReference type="SAM" id="SignalP"/>
    </source>
</evidence>
<comment type="caution">
    <text evidence="4">The sequence shown here is derived from an EMBL/GenBank/DDBJ whole genome shotgun (WGS) entry which is preliminary data.</text>
</comment>
<name>A0ABW2KPJ1_9PROT</name>
<keyword evidence="5" id="KW-1185">Reference proteome</keyword>
<reference evidence="5" key="1">
    <citation type="journal article" date="2019" name="Int. J. Syst. Evol. Microbiol.">
        <title>The Global Catalogue of Microorganisms (GCM) 10K type strain sequencing project: providing services to taxonomists for standard genome sequencing and annotation.</title>
        <authorList>
            <consortium name="The Broad Institute Genomics Platform"/>
            <consortium name="The Broad Institute Genome Sequencing Center for Infectious Disease"/>
            <person name="Wu L."/>
            <person name="Ma J."/>
        </authorList>
    </citation>
    <scope>NUCLEOTIDE SEQUENCE [LARGE SCALE GENOMIC DNA]</scope>
    <source>
        <strain evidence="5">CGMCC 1.16275</strain>
    </source>
</reference>
<feature type="signal peptide" evidence="2">
    <location>
        <begin position="1"/>
        <end position="23"/>
    </location>
</feature>
<gene>
    <name evidence="4" type="ORF">ACFQPS_01900</name>
</gene>
<dbReference type="GO" id="GO:0016787">
    <property type="term" value="F:hydrolase activity"/>
    <property type="evidence" value="ECO:0007669"/>
    <property type="project" value="UniProtKB-KW"/>
</dbReference>
<keyword evidence="1 4" id="KW-0378">Hydrolase</keyword>